<evidence type="ECO:0000313" key="15">
    <source>
        <dbReference type="Proteomes" id="UP000261875"/>
    </source>
</evidence>
<evidence type="ECO:0000259" key="13">
    <source>
        <dbReference type="PROSITE" id="PS00794"/>
    </source>
</evidence>
<dbReference type="Pfam" id="PF01288">
    <property type="entry name" value="HPPK"/>
    <property type="match status" value="1"/>
</dbReference>
<dbReference type="GO" id="GO:0005524">
    <property type="term" value="F:ATP binding"/>
    <property type="evidence" value="ECO:0007669"/>
    <property type="project" value="UniProtKB-KW"/>
</dbReference>
<comment type="function">
    <text evidence="10">Catalyzes the transfer of pyrophosphate from adenosine triphosphate (ATP) to 6-hydroxymethyl-7,8-dihydropterin, an enzymatic step in folate biosynthesis pathway.</text>
</comment>
<dbReference type="Proteomes" id="UP000261875">
    <property type="component" value="Chromosome"/>
</dbReference>
<dbReference type="GO" id="GO:0016301">
    <property type="term" value="F:kinase activity"/>
    <property type="evidence" value="ECO:0007669"/>
    <property type="project" value="UniProtKB-KW"/>
</dbReference>
<comment type="pathway">
    <text evidence="1">Cofactor biosynthesis; tetrahydrofolate biosynthesis; 2-amino-4-hydroxy-6-hydroxymethyl-7,8-dihydropteridine diphosphate from 7,8-dihydroneopterin triphosphate: step 4/4.</text>
</comment>
<keyword evidence="7 14" id="KW-0418">Kinase</keyword>
<keyword evidence="9" id="KW-0289">Folate biosynthesis</keyword>
<evidence type="ECO:0000313" key="14">
    <source>
        <dbReference type="EMBL" id="AWK14266.1"/>
    </source>
</evidence>
<dbReference type="GO" id="GO:0003848">
    <property type="term" value="F:2-amino-4-hydroxy-6-hydroxymethyldihydropteridine diphosphokinase activity"/>
    <property type="evidence" value="ECO:0007669"/>
    <property type="project" value="UniProtKB-EC"/>
</dbReference>
<dbReference type="NCBIfam" id="TIGR01498">
    <property type="entry name" value="folK"/>
    <property type="match status" value="1"/>
</dbReference>
<dbReference type="OrthoDB" id="9808041at2"/>
<name>A0A2U8I525_9GAMM</name>
<keyword evidence="15" id="KW-1185">Reference proteome</keyword>
<organism evidence="14 15">
    <name type="scientific">Candidatus Fukatsuia symbiotica</name>
    <dbReference type="NCBI Taxonomy" id="1878942"/>
    <lineage>
        <taxon>Bacteria</taxon>
        <taxon>Pseudomonadati</taxon>
        <taxon>Pseudomonadota</taxon>
        <taxon>Gammaproteobacteria</taxon>
        <taxon>Enterobacterales</taxon>
        <taxon>Yersiniaceae</taxon>
        <taxon>Candidatus Fukatsuia</taxon>
    </lineage>
</organism>
<evidence type="ECO:0000256" key="12">
    <source>
        <dbReference type="ARBA" id="ARBA00033413"/>
    </source>
</evidence>
<evidence type="ECO:0000256" key="3">
    <source>
        <dbReference type="ARBA" id="ARBA00013253"/>
    </source>
</evidence>
<keyword evidence="6" id="KW-0547">Nucleotide-binding</keyword>
<dbReference type="GO" id="GO:0046654">
    <property type="term" value="P:tetrahydrofolate biosynthetic process"/>
    <property type="evidence" value="ECO:0007669"/>
    <property type="project" value="UniProtKB-UniPathway"/>
</dbReference>
<dbReference type="UniPathway" id="UPA00077">
    <property type="reaction ID" value="UER00155"/>
</dbReference>
<dbReference type="InterPro" id="IPR035907">
    <property type="entry name" value="Hppk_sf"/>
</dbReference>
<dbReference type="EC" id="2.7.6.3" evidence="3"/>
<evidence type="ECO:0000256" key="9">
    <source>
        <dbReference type="ARBA" id="ARBA00022909"/>
    </source>
</evidence>
<evidence type="ECO:0000256" key="7">
    <source>
        <dbReference type="ARBA" id="ARBA00022777"/>
    </source>
</evidence>
<dbReference type="AlphaFoldDB" id="A0A2U8I525"/>
<protein>
    <recommendedName>
        <fullName evidence="4">2-amino-4-hydroxy-6-hydroxymethyldihydropteridine pyrophosphokinase</fullName>
        <ecNumber evidence="3">2.7.6.3</ecNumber>
    </recommendedName>
    <alternativeName>
        <fullName evidence="11">6-hydroxymethyl-7,8-dihydropterin pyrophosphokinase</fullName>
    </alternativeName>
    <alternativeName>
        <fullName evidence="12">7,8-dihydro-6-hydroxymethylpterin-pyrophosphokinase</fullName>
    </alternativeName>
</protein>
<keyword evidence="8" id="KW-0067">ATP-binding</keyword>
<gene>
    <name evidence="14" type="primary">folK</name>
    <name evidence="14" type="ORF">CCS41_06935</name>
</gene>
<keyword evidence="5" id="KW-0808">Transferase</keyword>
<evidence type="ECO:0000256" key="6">
    <source>
        <dbReference type="ARBA" id="ARBA00022741"/>
    </source>
</evidence>
<dbReference type="STRING" id="1878942.GCA_900128755_00241"/>
<dbReference type="RefSeq" id="WP_072550887.1">
    <property type="nucleotide sequence ID" value="NZ_CP021659.1"/>
</dbReference>
<dbReference type="InterPro" id="IPR000550">
    <property type="entry name" value="Hppk"/>
</dbReference>
<feature type="domain" description="7,8-dihydro-6-hydroxymethylpterin-pyrophosphokinase" evidence="13">
    <location>
        <begin position="89"/>
        <end position="100"/>
    </location>
</feature>
<dbReference type="Gene3D" id="3.30.70.560">
    <property type="entry name" value="7,8-Dihydro-6-hydroxymethylpterin-pyrophosphokinase HPPK"/>
    <property type="match status" value="1"/>
</dbReference>
<proteinExistence type="inferred from homology"/>
<dbReference type="PANTHER" id="PTHR43071:SF1">
    <property type="entry name" value="2-AMINO-4-HYDROXY-6-HYDROXYMETHYLDIHYDROPTERIDINE PYROPHOSPHOKINASE"/>
    <property type="match status" value="1"/>
</dbReference>
<evidence type="ECO:0000256" key="10">
    <source>
        <dbReference type="ARBA" id="ARBA00029409"/>
    </source>
</evidence>
<accession>A0A2U8I525</accession>
<dbReference type="CDD" id="cd00483">
    <property type="entry name" value="HPPK"/>
    <property type="match status" value="1"/>
</dbReference>
<evidence type="ECO:0000256" key="4">
    <source>
        <dbReference type="ARBA" id="ARBA00016218"/>
    </source>
</evidence>
<dbReference type="KEGG" id="fsm:CCS41_06935"/>
<reference evidence="14 15" key="1">
    <citation type="submission" date="2017-05" db="EMBL/GenBank/DDBJ databases">
        <title>Genome sequence of Candidatus Fukatsuia symbiotica and Candidatus Hamiltonella defensa from Acyrthosiphon pisum strain 5D.</title>
        <authorList>
            <person name="Patel V.A."/>
            <person name="Chevignon G."/>
            <person name="Russell J.A."/>
            <person name="Oliver K.M."/>
        </authorList>
    </citation>
    <scope>NUCLEOTIDE SEQUENCE [LARGE SCALE GENOMIC DNA]</scope>
    <source>
        <strain evidence="14 15">5D</strain>
    </source>
</reference>
<evidence type="ECO:0000256" key="8">
    <source>
        <dbReference type="ARBA" id="ARBA00022840"/>
    </source>
</evidence>
<evidence type="ECO:0000256" key="11">
    <source>
        <dbReference type="ARBA" id="ARBA00029766"/>
    </source>
</evidence>
<sequence>MIRVYISLGSNLAQPLQQITSALKALANLPCSELIKCSPFYRSKPLGSQEQPDYLNAVVAVDTLLSAEKLLDYTQAIELQQGRVRKEQRWGARTLDLDIMLYGDHIINSERLVVPHYGLKEREFMLYPLADIASGLIFPDGESLAENLTRITKNGLMLWK</sequence>
<evidence type="ECO:0000256" key="2">
    <source>
        <dbReference type="ARBA" id="ARBA00005810"/>
    </source>
</evidence>
<evidence type="ECO:0000256" key="1">
    <source>
        <dbReference type="ARBA" id="ARBA00005051"/>
    </source>
</evidence>
<dbReference type="EMBL" id="CP021659">
    <property type="protein sequence ID" value="AWK14266.1"/>
    <property type="molecule type" value="Genomic_DNA"/>
</dbReference>
<dbReference type="SUPFAM" id="SSF55083">
    <property type="entry name" value="6-hydroxymethyl-7,8-dihydropterin pyrophosphokinase, HPPK"/>
    <property type="match status" value="1"/>
</dbReference>
<evidence type="ECO:0000256" key="5">
    <source>
        <dbReference type="ARBA" id="ARBA00022679"/>
    </source>
</evidence>
<dbReference type="PANTHER" id="PTHR43071">
    <property type="entry name" value="2-AMINO-4-HYDROXY-6-HYDROXYMETHYLDIHYDROPTERIDINE PYROPHOSPHOKINASE"/>
    <property type="match status" value="1"/>
</dbReference>
<dbReference type="PROSITE" id="PS00794">
    <property type="entry name" value="HPPK"/>
    <property type="match status" value="1"/>
</dbReference>
<comment type="similarity">
    <text evidence="2">Belongs to the HPPK family.</text>
</comment>
<dbReference type="GO" id="GO:0046656">
    <property type="term" value="P:folic acid biosynthetic process"/>
    <property type="evidence" value="ECO:0007669"/>
    <property type="project" value="UniProtKB-KW"/>
</dbReference>